<dbReference type="InterPro" id="IPR011010">
    <property type="entry name" value="DNA_brk_join_enz"/>
</dbReference>
<dbReference type="InterPro" id="IPR046668">
    <property type="entry name" value="DUF6538"/>
</dbReference>
<feature type="domain" description="DUF6538" evidence="6">
    <location>
        <begin position="10"/>
        <end position="67"/>
    </location>
</feature>
<dbReference type="Pfam" id="PF00589">
    <property type="entry name" value="Phage_integrase"/>
    <property type="match status" value="1"/>
</dbReference>
<feature type="domain" description="Tyr recombinase" evidence="5">
    <location>
        <begin position="344"/>
        <end position="497"/>
    </location>
</feature>
<comment type="similarity">
    <text evidence="1">Belongs to the 'phage' integrase family.</text>
</comment>
<dbReference type="PANTHER" id="PTHR30349:SF41">
    <property type="entry name" value="INTEGRASE_RECOMBINASE PROTEIN MJ0367-RELATED"/>
    <property type="match status" value="1"/>
</dbReference>
<dbReference type="EMBL" id="JASSVS010000019">
    <property type="protein sequence ID" value="MDL0433829.1"/>
    <property type="molecule type" value="Genomic_DNA"/>
</dbReference>
<comment type="caution">
    <text evidence="7">The sequence shown here is derived from an EMBL/GenBank/DDBJ whole genome shotgun (WGS) entry which is preliminary data.</text>
</comment>
<evidence type="ECO:0000256" key="4">
    <source>
        <dbReference type="ARBA" id="ARBA00023172"/>
    </source>
</evidence>
<gene>
    <name evidence="7" type="ORF">QPM17_22055</name>
</gene>
<keyword evidence="2" id="KW-0229">DNA integration</keyword>
<dbReference type="InterPro" id="IPR010998">
    <property type="entry name" value="Integrase_recombinase_N"/>
</dbReference>
<dbReference type="RefSeq" id="WP_285393868.1">
    <property type="nucleotide sequence ID" value="NZ_JASSVS010000019.1"/>
</dbReference>
<evidence type="ECO:0000256" key="1">
    <source>
        <dbReference type="ARBA" id="ARBA00008857"/>
    </source>
</evidence>
<dbReference type="Gene3D" id="1.10.150.130">
    <property type="match status" value="1"/>
</dbReference>
<organism evidence="7 8">
    <name type="scientific">Marinobacter azerbaijanicus</name>
    <dbReference type="NCBI Taxonomy" id="3050455"/>
    <lineage>
        <taxon>Bacteria</taxon>
        <taxon>Pseudomonadati</taxon>
        <taxon>Pseudomonadota</taxon>
        <taxon>Gammaproteobacteria</taxon>
        <taxon>Pseudomonadales</taxon>
        <taxon>Marinobacteraceae</taxon>
        <taxon>Marinobacter</taxon>
    </lineage>
</organism>
<accession>A0ABT7IL57</accession>
<keyword evidence="4" id="KW-0233">DNA recombination</keyword>
<keyword evidence="8" id="KW-1185">Reference proteome</keyword>
<name>A0ABT7IL57_9GAMM</name>
<dbReference type="PANTHER" id="PTHR30349">
    <property type="entry name" value="PHAGE INTEGRASE-RELATED"/>
    <property type="match status" value="1"/>
</dbReference>
<evidence type="ECO:0000313" key="7">
    <source>
        <dbReference type="EMBL" id="MDL0433829.1"/>
    </source>
</evidence>
<proteinExistence type="inferred from homology"/>
<dbReference type="InterPro" id="IPR013762">
    <property type="entry name" value="Integrase-like_cat_sf"/>
</dbReference>
<evidence type="ECO:0000313" key="8">
    <source>
        <dbReference type="Proteomes" id="UP001227964"/>
    </source>
</evidence>
<protein>
    <submittedName>
        <fullName evidence="7">Site-specific integrase</fullName>
    </submittedName>
</protein>
<sequence length="521" mass="59151">MAYGTYLTRNRHSTNWYARIVIPHDLRHAYGRKREIRKTLDTPCKVTARRRALTLWLAYQQVFESLRSGLPVVNISPTWGALAFLTREAKTDAKTSPNDSTESVYTFGEITSLMAVDTQGNRFTVSFVSINPVTGEIVLDNPTQAELEGAERLVKAWAQAKGTAGPSDVEDVPYSARGLVASPGSSPAKSERLSVLFDQFASERLAEAREKSKETMRQHLNVFIELMGDLPATKLTKQVVREFIKLLKTYPTHRNHGRWKAMSLADIRASGKKPISETTQHNIIGNLHTFAAWLVEIDELASNPFRIKLKKKAKAPDPSRTWTDEELRRWFHSDLLLKHRNCPRYAWKFWLPLIAIHCGARLEELAALSPSDFFEHEGVQAFKIHGEDGRFVKNVSSWRVVPVHSHLVSMGLLDYVASRKGQERLFTIEPYKGQYGKRASKAFVYLRDQLNISPDFHGYRHTVIEALKLKGAPLTHIEWLVGHTGTSMSAHYGSATDKRKWLPVLKEVVELLDWSRVMPSE</sequence>
<reference evidence="7 8" key="1">
    <citation type="submission" date="2023-06" db="EMBL/GenBank/DDBJ databases">
        <title>Marinobacter azerbaijanicus a moderately halophilic, isolated from Urmia Lake in Azerbaijan region of Iran.</title>
        <authorList>
            <person name="Sanchez-Porro C."/>
            <person name="Aghdam E.M."/>
            <person name="Saheb S.M."/>
            <person name="Tarhriz V."/>
            <person name="Kazemi E."/>
            <person name="Ammozegar M.A."/>
            <person name="Ventosa A."/>
            <person name="Hejazi M.S."/>
        </authorList>
    </citation>
    <scope>NUCLEOTIDE SEQUENCE [LARGE SCALE GENOMIC DNA]</scope>
    <source>
        <strain evidence="7 8">TBZ242</strain>
    </source>
</reference>
<dbReference type="InterPro" id="IPR050090">
    <property type="entry name" value="Tyrosine_recombinase_XerCD"/>
</dbReference>
<dbReference type="Proteomes" id="UP001227964">
    <property type="component" value="Unassembled WGS sequence"/>
</dbReference>
<keyword evidence="3" id="KW-0238">DNA-binding</keyword>
<dbReference type="InterPro" id="IPR002104">
    <property type="entry name" value="Integrase_catalytic"/>
</dbReference>
<evidence type="ECO:0000259" key="6">
    <source>
        <dbReference type="Pfam" id="PF20172"/>
    </source>
</evidence>
<evidence type="ECO:0000256" key="2">
    <source>
        <dbReference type="ARBA" id="ARBA00022908"/>
    </source>
</evidence>
<dbReference type="Pfam" id="PF20172">
    <property type="entry name" value="DUF6538"/>
    <property type="match status" value="1"/>
</dbReference>
<evidence type="ECO:0000256" key="3">
    <source>
        <dbReference type="ARBA" id="ARBA00023125"/>
    </source>
</evidence>
<dbReference type="CDD" id="cd01184">
    <property type="entry name" value="INT_C_like_1"/>
    <property type="match status" value="1"/>
</dbReference>
<dbReference type="Gene3D" id="1.10.443.10">
    <property type="entry name" value="Intergrase catalytic core"/>
    <property type="match status" value="1"/>
</dbReference>
<dbReference type="SUPFAM" id="SSF56349">
    <property type="entry name" value="DNA breaking-rejoining enzymes"/>
    <property type="match status" value="1"/>
</dbReference>
<evidence type="ECO:0000259" key="5">
    <source>
        <dbReference type="Pfam" id="PF00589"/>
    </source>
</evidence>